<evidence type="ECO:0000313" key="1">
    <source>
        <dbReference type="EMBL" id="QLF99697.1"/>
    </source>
</evidence>
<gene>
    <name evidence="1" type="primary">orf109</name>
</gene>
<dbReference type="GeneID" id="58699984"/>
<reference evidence="1" key="1">
    <citation type="submission" date="2020-03" db="EMBL/GenBank/DDBJ databases">
        <title>The complete chloroplast genome sequence of Alpinia chinensis.</title>
        <authorList>
            <person name="Wang J."/>
        </authorList>
    </citation>
    <scope>NUCLEOTIDE SEQUENCE</scope>
</reference>
<proteinExistence type="predicted"/>
<dbReference type="EMBL" id="MT239402">
    <property type="protein sequence ID" value="QLF99697.1"/>
    <property type="molecule type" value="Genomic_DNA"/>
</dbReference>
<dbReference type="AlphaFoldDB" id="A0A7D5G0P7"/>
<geneLocation type="chloroplast" evidence="1"/>
<keyword evidence="1" id="KW-0150">Chloroplast</keyword>
<sequence length="110" mass="12769">MSDYSETLVSLDTKFLQYFPQLLNGFPISLSNLIPDGVSRHNFSSGSEKELGILDTLSYNLFFNPRRKMDCLLGTFGYFRPLIFVVVNPRIDSHYFFLKKKIVRVNHITK</sequence>
<organism evidence="1">
    <name type="scientific">Alpinia chinensis</name>
    <dbReference type="NCBI Taxonomy" id="518704"/>
    <lineage>
        <taxon>Eukaryota</taxon>
        <taxon>Viridiplantae</taxon>
        <taxon>Streptophyta</taxon>
        <taxon>Embryophyta</taxon>
        <taxon>Tracheophyta</taxon>
        <taxon>Spermatophyta</taxon>
        <taxon>Magnoliopsida</taxon>
        <taxon>Liliopsida</taxon>
        <taxon>Zingiberales</taxon>
        <taxon>Zingiberaceae</taxon>
        <taxon>Alpinia</taxon>
    </lineage>
</organism>
<keyword evidence="1" id="KW-0934">Plastid</keyword>
<name>A0A7D5G0P7_9LILI</name>
<accession>A0A7D5G0P7</accession>
<protein>
    <submittedName>
        <fullName evidence="1">Uncharacterized protein</fullName>
    </submittedName>
</protein>
<dbReference type="RefSeq" id="YP_009915276.1">
    <property type="nucleotide sequence ID" value="NC_050165.1"/>
</dbReference>